<feature type="transmembrane region" description="Helical" evidence="8">
    <location>
        <begin position="396"/>
        <end position="419"/>
    </location>
</feature>
<dbReference type="PANTHER" id="PTHR30330:SF3">
    <property type="entry name" value="TRANSCRIPTIONAL REGULATOR, LRP FAMILY"/>
    <property type="match status" value="1"/>
</dbReference>
<dbReference type="Gene3D" id="1.20.1740.10">
    <property type="entry name" value="Amino acid/polyamine transporter I"/>
    <property type="match status" value="1"/>
</dbReference>
<keyword evidence="7 8" id="KW-0472">Membrane</keyword>
<dbReference type="Pfam" id="PF01235">
    <property type="entry name" value="Na_Ala_symp"/>
    <property type="match status" value="1"/>
</dbReference>
<feature type="transmembrane region" description="Helical" evidence="8">
    <location>
        <begin position="326"/>
        <end position="350"/>
    </location>
</feature>
<feature type="transmembrane region" description="Helical" evidence="8">
    <location>
        <begin position="478"/>
        <end position="495"/>
    </location>
</feature>
<feature type="transmembrane region" description="Helical" evidence="8">
    <location>
        <begin position="169"/>
        <end position="191"/>
    </location>
</feature>
<feature type="transmembrane region" description="Helical" evidence="8">
    <location>
        <begin position="237"/>
        <end position="255"/>
    </location>
</feature>
<dbReference type="NCBIfam" id="TIGR00835">
    <property type="entry name" value="agcS"/>
    <property type="match status" value="1"/>
</dbReference>
<dbReference type="EMBL" id="BAAAEM010000005">
    <property type="protein sequence ID" value="GAA0488666.1"/>
    <property type="molecule type" value="Genomic_DNA"/>
</dbReference>
<feature type="transmembrane region" description="Helical" evidence="8">
    <location>
        <begin position="41"/>
        <end position="59"/>
    </location>
</feature>
<accession>A0ABN1B2L6</accession>
<dbReference type="RefSeq" id="WP_229954474.1">
    <property type="nucleotide sequence ID" value="NZ_BAAAEM010000005.1"/>
</dbReference>
<keyword evidence="11" id="KW-1185">Reference proteome</keyword>
<feature type="transmembrane region" description="Helical" evidence="8">
    <location>
        <begin position="444"/>
        <end position="466"/>
    </location>
</feature>
<evidence type="ECO:0000256" key="5">
    <source>
        <dbReference type="ARBA" id="ARBA00022692"/>
    </source>
</evidence>
<comment type="similarity">
    <text evidence="2 8">Belongs to the alanine or glycine:cation symporter (AGCS) (TC 2.A.25) family.</text>
</comment>
<dbReference type="Proteomes" id="UP001500713">
    <property type="component" value="Unassembled WGS sequence"/>
</dbReference>
<evidence type="ECO:0000256" key="1">
    <source>
        <dbReference type="ARBA" id="ARBA00004651"/>
    </source>
</evidence>
<keyword evidence="4" id="KW-1003">Cell membrane</keyword>
<organism evidence="10 11">
    <name type="scientific">Parasphingorhabdus litoris</name>
    <dbReference type="NCBI Taxonomy" id="394733"/>
    <lineage>
        <taxon>Bacteria</taxon>
        <taxon>Pseudomonadati</taxon>
        <taxon>Pseudomonadota</taxon>
        <taxon>Alphaproteobacteria</taxon>
        <taxon>Sphingomonadales</taxon>
        <taxon>Sphingomonadaceae</taxon>
        <taxon>Parasphingorhabdus</taxon>
    </lineage>
</organism>
<gene>
    <name evidence="10" type="ORF">GCM10009096_34570</name>
</gene>
<comment type="caution">
    <text evidence="10">The sequence shown here is derived from an EMBL/GenBank/DDBJ whole genome shotgun (WGS) entry which is preliminary data.</text>
</comment>
<evidence type="ECO:0000313" key="11">
    <source>
        <dbReference type="Proteomes" id="UP001500713"/>
    </source>
</evidence>
<proteinExistence type="inferred from homology"/>
<evidence type="ECO:0000256" key="7">
    <source>
        <dbReference type="ARBA" id="ARBA00023136"/>
    </source>
</evidence>
<dbReference type="PRINTS" id="PR00175">
    <property type="entry name" value="NAALASMPORT"/>
</dbReference>
<evidence type="ECO:0000256" key="4">
    <source>
        <dbReference type="ARBA" id="ARBA00022475"/>
    </source>
</evidence>
<name>A0ABN1B2L6_9SPHN</name>
<evidence type="ECO:0000256" key="9">
    <source>
        <dbReference type="SAM" id="MobiDB-lite"/>
    </source>
</evidence>
<keyword evidence="3 8" id="KW-0813">Transport</keyword>
<sequence>MSTAPVSGFEAAIQPVTNVSDFIWGGSWNGEPVLAIAGQPIPPMVIILLGAGIYFMIGLRGYPLRRLFPALAGLFKKSESKGAGEISPFAALSTALSGQVGTGNLAGVATAITLGGPGAIFWMWVTALFGMALAFAEGSLAIRFREQAEDGTYRGGPMTYITLGLGPKWTWLAVLFCIGALFSALVTGNGIQANSLGDSANELFGVAEWVGGAVAAIAVFAVIIGGIKSIGKVAETIVPWMAAAYLVMALIALIINAPYLPETFSRIFAGAFGYDAAAGGFLGAMIMIAIRAGVARGLFSNEAGQGSTPIAHAVAQTNDPAAQGRFAMMGTFIDTIVICTMTALVMLTVAGDFTVTDANGVKTAVEHAWQSDLNGFAMTSGAYGAAFPFEIFSIPIGTLIVSVALILFVFTTLLTWSYYGERAITYLYDLLPGASLSGEKKLHFVWRVLWCVVIFFGSFAPLQLVWRLGDISNAVMTLPNIVALLALSGVVFALAKGNRTAGTDHGRETPKELTEEVSGAAGH</sequence>
<dbReference type="InterPro" id="IPR001463">
    <property type="entry name" value="Na/Ala_symport"/>
</dbReference>
<feature type="compositionally biased region" description="Basic and acidic residues" evidence="9">
    <location>
        <begin position="502"/>
        <end position="514"/>
    </location>
</feature>
<feature type="transmembrane region" description="Helical" evidence="8">
    <location>
        <begin position="267"/>
        <end position="290"/>
    </location>
</feature>
<protein>
    <submittedName>
        <fullName evidence="10">Sodium:alanine symporter family protein</fullName>
    </submittedName>
</protein>
<keyword evidence="8" id="KW-0769">Symport</keyword>
<evidence type="ECO:0000256" key="2">
    <source>
        <dbReference type="ARBA" id="ARBA00009261"/>
    </source>
</evidence>
<evidence type="ECO:0000256" key="3">
    <source>
        <dbReference type="ARBA" id="ARBA00022448"/>
    </source>
</evidence>
<evidence type="ECO:0000256" key="8">
    <source>
        <dbReference type="RuleBase" id="RU363064"/>
    </source>
</evidence>
<feature type="region of interest" description="Disordered" evidence="9">
    <location>
        <begin position="500"/>
        <end position="523"/>
    </location>
</feature>
<keyword evidence="5 8" id="KW-0812">Transmembrane</keyword>
<evidence type="ECO:0000256" key="6">
    <source>
        <dbReference type="ARBA" id="ARBA00022989"/>
    </source>
</evidence>
<comment type="subcellular location">
    <subcellularLocation>
        <location evidence="8">Cell inner membrane</location>
        <topology evidence="8">Multi-pass membrane protein</topology>
    </subcellularLocation>
    <subcellularLocation>
        <location evidence="1">Cell membrane</location>
        <topology evidence="1">Multi-pass membrane protein</topology>
    </subcellularLocation>
</comment>
<feature type="transmembrane region" description="Helical" evidence="8">
    <location>
        <begin position="203"/>
        <end position="225"/>
    </location>
</feature>
<keyword evidence="6 8" id="KW-1133">Transmembrane helix</keyword>
<evidence type="ECO:0000313" key="10">
    <source>
        <dbReference type="EMBL" id="GAA0488666.1"/>
    </source>
</evidence>
<keyword evidence="8" id="KW-0997">Cell inner membrane</keyword>
<dbReference type="PANTHER" id="PTHR30330">
    <property type="entry name" value="AGSS FAMILY TRANSPORTER, SODIUM-ALANINE"/>
    <property type="match status" value="1"/>
</dbReference>
<reference evidence="10 11" key="1">
    <citation type="journal article" date="2019" name="Int. J. Syst. Evol. Microbiol.">
        <title>The Global Catalogue of Microorganisms (GCM) 10K type strain sequencing project: providing services to taxonomists for standard genome sequencing and annotation.</title>
        <authorList>
            <consortium name="The Broad Institute Genomics Platform"/>
            <consortium name="The Broad Institute Genome Sequencing Center for Infectious Disease"/>
            <person name="Wu L."/>
            <person name="Ma J."/>
        </authorList>
    </citation>
    <scope>NUCLEOTIDE SEQUENCE [LARGE SCALE GENOMIC DNA]</scope>
    <source>
        <strain evidence="10 11">JCM 14162</strain>
    </source>
</reference>
<dbReference type="PROSITE" id="PS00873">
    <property type="entry name" value="NA_ALANINE_SYMP"/>
    <property type="match status" value="1"/>
</dbReference>